<gene>
    <name evidence="4" type="primary">yqxD</name>
    <name evidence="4" type="ORF">BTBSAS_180034</name>
    <name evidence="3" type="ORF">CNY62_11415</name>
</gene>
<dbReference type="KEGG" id="bths:CNY62_11415"/>
<dbReference type="STRING" id="2756.BFR44_04650"/>
<dbReference type="AlphaFoldDB" id="A0A1D2LI41"/>
<dbReference type="Pfam" id="PF02639">
    <property type="entry name" value="DUF188"/>
    <property type="match status" value="1"/>
</dbReference>
<accession>A0A1D2LI41</accession>
<dbReference type="NCBIfam" id="NF001095">
    <property type="entry name" value="PRK00124.1"/>
    <property type="match status" value="1"/>
</dbReference>
<sequence length="155" mass="17445">MFNGRSYPAVTDVIVDADACPVKEEVAEIAANFNIPVVYVASYNHFSINRSGNWVYVDTMKEAADMKIVNLAKRTTLVITQDIGLASLLLAKAALVINQYGVIYDENTIDGSLERRYLAAKQRRQGVHSKGPKAFTFENRLDFKKRFVSYLETME</sequence>
<dbReference type="InterPro" id="IPR003791">
    <property type="entry name" value="UPF0178"/>
</dbReference>
<proteinExistence type="inferred from homology"/>
<dbReference type="HAMAP" id="MF_00489">
    <property type="entry name" value="UPF0178"/>
    <property type="match status" value="1"/>
</dbReference>
<reference evidence="6" key="3">
    <citation type="submission" date="2018-04" db="EMBL/GenBank/DDBJ databases">
        <authorList>
            <person name="Illikoud N."/>
        </authorList>
    </citation>
    <scope>NUCLEOTIDE SEQUENCE [LARGE SCALE GENOMIC DNA]</scope>
</reference>
<evidence type="ECO:0000313" key="3">
    <source>
        <dbReference type="EMBL" id="ATF26916.1"/>
    </source>
</evidence>
<reference evidence="3 5" key="1">
    <citation type="submission" date="2017-09" db="EMBL/GenBank/DDBJ databases">
        <title>Complete Genome Sequences of Two Strains of the Meat Spoilage Bacterium Brochothrix thermosphacta Isolated from Ground Chicken.</title>
        <authorList>
            <person name="Paoli G.C."/>
            <person name="Wijey C."/>
            <person name="Chen C.-Y."/>
            <person name="Nguyen L."/>
            <person name="Yan X."/>
            <person name="Irwin P.L."/>
        </authorList>
    </citation>
    <scope>NUCLEOTIDE SEQUENCE [LARGE SCALE GENOMIC DNA]</scope>
    <source>
        <strain evidence="3 5">BI</strain>
    </source>
</reference>
<reference evidence="4" key="2">
    <citation type="submission" date="2018-04" db="EMBL/GenBank/DDBJ databases">
        <authorList>
            <person name="Go L.Y."/>
            <person name="Mitchell J.A."/>
        </authorList>
    </citation>
    <scope>NUCLEOTIDE SEQUENCE</scope>
    <source>
        <strain evidence="4">BSAS1 3</strain>
    </source>
</reference>
<dbReference type="Proteomes" id="UP000270190">
    <property type="component" value="Unassembled WGS sequence"/>
</dbReference>
<dbReference type="OrthoDB" id="9798918at2"/>
<keyword evidence="5" id="KW-1185">Reference proteome</keyword>
<name>A0A1D2LI41_BROTH</name>
<evidence type="ECO:0000313" key="4">
    <source>
        <dbReference type="EMBL" id="SPP27682.1"/>
    </source>
</evidence>
<dbReference type="RefSeq" id="WP_069120688.1">
    <property type="nucleotide sequence ID" value="NZ_CBCPHX010000001.1"/>
</dbReference>
<dbReference type="PANTHER" id="PTHR35146">
    <property type="entry name" value="UPF0178 PROTEIN YAII"/>
    <property type="match status" value="1"/>
</dbReference>
<comment type="similarity">
    <text evidence="1 2">Belongs to the UPF0178 family.</text>
</comment>
<protein>
    <recommendedName>
        <fullName evidence="2">UPF0178 protein BTBSAS_180034</fullName>
    </recommendedName>
</protein>
<dbReference type="EMBL" id="OUNC01000010">
    <property type="protein sequence ID" value="SPP27682.1"/>
    <property type="molecule type" value="Genomic_DNA"/>
</dbReference>
<dbReference type="PANTHER" id="PTHR35146:SF1">
    <property type="entry name" value="UPF0178 PROTEIN YAII"/>
    <property type="match status" value="1"/>
</dbReference>
<evidence type="ECO:0000256" key="2">
    <source>
        <dbReference type="HAMAP-Rule" id="MF_00489"/>
    </source>
</evidence>
<dbReference type="Proteomes" id="UP000243591">
    <property type="component" value="Chromosome"/>
</dbReference>
<organism evidence="3 5">
    <name type="scientific">Brochothrix thermosphacta</name>
    <name type="common">Microbacterium thermosphactum</name>
    <dbReference type="NCBI Taxonomy" id="2756"/>
    <lineage>
        <taxon>Bacteria</taxon>
        <taxon>Bacillati</taxon>
        <taxon>Bacillota</taxon>
        <taxon>Bacilli</taxon>
        <taxon>Bacillales</taxon>
        <taxon>Listeriaceae</taxon>
        <taxon>Brochothrix</taxon>
    </lineage>
</organism>
<dbReference type="EMBL" id="CP023483">
    <property type="protein sequence ID" value="ATF26916.1"/>
    <property type="molecule type" value="Genomic_DNA"/>
</dbReference>
<evidence type="ECO:0000256" key="1">
    <source>
        <dbReference type="ARBA" id="ARBA00008522"/>
    </source>
</evidence>
<evidence type="ECO:0000313" key="6">
    <source>
        <dbReference type="Proteomes" id="UP000270190"/>
    </source>
</evidence>
<evidence type="ECO:0000313" key="5">
    <source>
        <dbReference type="Proteomes" id="UP000243591"/>
    </source>
</evidence>